<keyword evidence="4 10" id="KW-0808">Transferase</keyword>
<dbReference type="GO" id="GO:0008483">
    <property type="term" value="F:transaminase activity"/>
    <property type="evidence" value="ECO:0007669"/>
    <property type="project" value="UniProtKB-KW"/>
</dbReference>
<dbReference type="GO" id="GO:0005960">
    <property type="term" value="C:glycine cleavage complex"/>
    <property type="evidence" value="ECO:0007669"/>
    <property type="project" value="InterPro"/>
</dbReference>
<evidence type="ECO:0000313" key="10">
    <source>
        <dbReference type="EMBL" id="RAK54241.1"/>
    </source>
</evidence>
<keyword evidence="11" id="KW-1185">Reference proteome</keyword>
<evidence type="ECO:0000256" key="4">
    <source>
        <dbReference type="ARBA" id="ARBA00022679"/>
    </source>
</evidence>
<comment type="similarity">
    <text evidence="1">Belongs to the GcvT family.</text>
</comment>
<dbReference type="Gene3D" id="2.40.30.110">
    <property type="entry name" value="Aminomethyltransferase beta-barrel domains"/>
    <property type="match status" value="1"/>
</dbReference>
<dbReference type="InterPro" id="IPR027266">
    <property type="entry name" value="TrmE/GcvT-like"/>
</dbReference>
<evidence type="ECO:0000256" key="5">
    <source>
        <dbReference type="ARBA" id="ARBA00031395"/>
    </source>
</evidence>
<evidence type="ECO:0000256" key="1">
    <source>
        <dbReference type="ARBA" id="ARBA00008609"/>
    </source>
</evidence>
<dbReference type="EC" id="2.1.2.10" evidence="2"/>
<feature type="domain" description="Aminomethyltransferase C-terminal" evidence="9">
    <location>
        <begin position="299"/>
        <end position="374"/>
    </location>
</feature>
<evidence type="ECO:0000313" key="11">
    <source>
        <dbReference type="Proteomes" id="UP000249254"/>
    </source>
</evidence>
<dbReference type="GO" id="GO:0004047">
    <property type="term" value="F:aminomethyltransferase activity"/>
    <property type="evidence" value="ECO:0007669"/>
    <property type="project" value="UniProtKB-EC"/>
</dbReference>
<dbReference type="SUPFAM" id="SSF103025">
    <property type="entry name" value="Folate-binding domain"/>
    <property type="match status" value="1"/>
</dbReference>
<dbReference type="AlphaFoldDB" id="A0A328AI79"/>
<evidence type="ECO:0000256" key="3">
    <source>
        <dbReference type="ARBA" id="ARBA00022576"/>
    </source>
</evidence>
<dbReference type="NCBIfam" id="NF010093">
    <property type="entry name" value="PRK13579.1"/>
    <property type="match status" value="1"/>
</dbReference>
<dbReference type="GO" id="GO:0032259">
    <property type="term" value="P:methylation"/>
    <property type="evidence" value="ECO:0007669"/>
    <property type="project" value="UniProtKB-KW"/>
</dbReference>
<evidence type="ECO:0000256" key="2">
    <source>
        <dbReference type="ARBA" id="ARBA00012616"/>
    </source>
</evidence>
<dbReference type="InterPro" id="IPR013977">
    <property type="entry name" value="GcvT_C"/>
</dbReference>
<dbReference type="NCBIfam" id="TIGR00528">
    <property type="entry name" value="gcvT"/>
    <property type="match status" value="1"/>
</dbReference>
<evidence type="ECO:0000256" key="6">
    <source>
        <dbReference type="ARBA" id="ARBA00047665"/>
    </source>
</evidence>
<dbReference type="Pfam" id="PF01571">
    <property type="entry name" value="GCV_T"/>
    <property type="match status" value="1"/>
</dbReference>
<evidence type="ECO:0000256" key="7">
    <source>
        <dbReference type="PIRSR" id="PIRSR006487-1"/>
    </source>
</evidence>
<accession>A0A328AI79</accession>
<dbReference type="InterPro" id="IPR006223">
    <property type="entry name" value="GcvT"/>
</dbReference>
<protein>
    <recommendedName>
        <fullName evidence="2">aminomethyltransferase</fullName>
        <ecNumber evidence="2">2.1.2.10</ecNumber>
    </recommendedName>
    <alternativeName>
        <fullName evidence="5">Glycine cleavage system T protein</fullName>
    </alternativeName>
</protein>
<dbReference type="Pfam" id="PF08669">
    <property type="entry name" value="GCV_T_C"/>
    <property type="match status" value="1"/>
</dbReference>
<dbReference type="PANTHER" id="PTHR43757:SF2">
    <property type="entry name" value="AMINOMETHYLTRANSFERASE, MITOCHONDRIAL"/>
    <property type="match status" value="1"/>
</dbReference>
<keyword evidence="10" id="KW-0489">Methyltransferase</keyword>
<evidence type="ECO:0000259" key="8">
    <source>
        <dbReference type="Pfam" id="PF01571"/>
    </source>
</evidence>
<dbReference type="Proteomes" id="UP000249254">
    <property type="component" value="Unassembled WGS sequence"/>
</dbReference>
<sequence>MSATAEADLKTTPLYEAHLAAGARMVPFAGYSMPVQYQGEFGGVLKEHLWTRESAGLFDVSHMGQAWLKGVAPLAAFEEVVPGDFIRLKPGKQKYSVLLNRQGGIIDDLMAGRPIDAAGAGAEDLFVVVNGACKENDFKVIDAELAGQVRIERLEDRALLALQGPKAAEVLKAHAPEAATMVFMDIRRMKAFGEDCIVSRSGYTGEDGYEISVPAHAATFVWNTLLADERVKPIGLGARDSLRLEAGLPLYGHDLDETVSPIEADLSFAVNKNRREQRDFPGAARIVKELSEGPARLKVCLKVLEGAPAREGAEVADETGAVIGVVTSGGFSPSLKQGIALAFVPPIHSEVGTKLKVIVRGKAQAAEVVPSPFVAHRYVRKL</sequence>
<dbReference type="Gene3D" id="3.30.70.1400">
    <property type="entry name" value="Aminomethyltransferase beta-barrel domains"/>
    <property type="match status" value="1"/>
</dbReference>
<comment type="caution">
    <text evidence="10">The sequence shown here is derived from an EMBL/GenBank/DDBJ whole genome shotgun (WGS) entry which is preliminary data.</text>
</comment>
<dbReference type="RefSeq" id="WP_111527992.1">
    <property type="nucleotide sequence ID" value="NZ_JBHRSG010000002.1"/>
</dbReference>
<comment type="catalytic activity">
    <reaction evidence="6">
        <text>N(6)-[(R)-S(8)-aminomethyldihydrolipoyl]-L-lysyl-[protein] + (6S)-5,6,7,8-tetrahydrofolate = N(6)-[(R)-dihydrolipoyl]-L-lysyl-[protein] + (6R)-5,10-methylene-5,6,7,8-tetrahydrofolate + NH4(+)</text>
        <dbReference type="Rhea" id="RHEA:16945"/>
        <dbReference type="Rhea" id="RHEA-COMP:10475"/>
        <dbReference type="Rhea" id="RHEA-COMP:10492"/>
        <dbReference type="ChEBI" id="CHEBI:15636"/>
        <dbReference type="ChEBI" id="CHEBI:28938"/>
        <dbReference type="ChEBI" id="CHEBI:57453"/>
        <dbReference type="ChEBI" id="CHEBI:83100"/>
        <dbReference type="ChEBI" id="CHEBI:83143"/>
        <dbReference type="EC" id="2.1.2.10"/>
    </reaction>
</comment>
<dbReference type="InterPro" id="IPR029043">
    <property type="entry name" value="GcvT/YgfZ_C"/>
</dbReference>
<gene>
    <name evidence="10" type="ORF">DJ017_06740</name>
</gene>
<dbReference type="InterPro" id="IPR006222">
    <property type="entry name" value="GCVT_N"/>
</dbReference>
<dbReference type="Gene3D" id="3.30.1360.120">
    <property type="entry name" value="Probable tRNA modification gtpase trme, domain 1"/>
    <property type="match status" value="1"/>
</dbReference>
<dbReference type="PIRSF" id="PIRSF006487">
    <property type="entry name" value="GcvT"/>
    <property type="match status" value="1"/>
</dbReference>
<dbReference type="SUPFAM" id="SSF101790">
    <property type="entry name" value="Aminomethyltransferase beta-barrel domain"/>
    <property type="match status" value="1"/>
</dbReference>
<dbReference type="Gene3D" id="4.10.1250.10">
    <property type="entry name" value="Aminomethyltransferase fragment"/>
    <property type="match status" value="1"/>
</dbReference>
<feature type="domain" description="GCVT N-terminal" evidence="8">
    <location>
        <begin position="14"/>
        <end position="273"/>
    </location>
</feature>
<keyword evidence="3" id="KW-0032">Aminotransferase</keyword>
<dbReference type="OrthoDB" id="9774591at2"/>
<dbReference type="PANTHER" id="PTHR43757">
    <property type="entry name" value="AMINOMETHYLTRANSFERASE"/>
    <property type="match status" value="1"/>
</dbReference>
<dbReference type="GO" id="GO:0008168">
    <property type="term" value="F:methyltransferase activity"/>
    <property type="evidence" value="ECO:0007669"/>
    <property type="project" value="UniProtKB-KW"/>
</dbReference>
<organism evidence="10 11">
    <name type="scientific">Phenylobacterium soli</name>
    <dbReference type="NCBI Taxonomy" id="2170551"/>
    <lineage>
        <taxon>Bacteria</taxon>
        <taxon>Pseudomonadati</taxon>
        <taxon>Pseudomonadota</taxon>
        <taxon>Alphaproteobacteria</taxon>
        <taxon>Caulobacterales</taxon>
        <taxon>Caulobacteraceae</taxon>
        <taxon>Phenylobacterium</taxon>
    </lineage>
</organism>
<evidence type="ECO:0000259" key="9">
    <source>
        <dbReference type="Pfam" id="PF08669"/>
    </source>
</evidence>
<feature type="binding site" evidence="7">
    <location>
        <position position="210"/>
    </location>
    <ligand>
        <name>substrate</name>
    </ligand>
</feature>
<proteinExistence type="inferred from homology"/>
<dbReference type="GO" id="GO:0006546">
    <property type="term" value="P:glycine catabolic process"/>
    <property type="evidence" value="ECO:0007669"/>
    <property type="project" value="InterPro"/>
</dbReference>
<name>A0A328AI79_9CAUL</name>
<dbReference type="EMBL" id="QFYQ01000001">
    <property type="protein sequence ID" value="RAK54241.1"/>
    <property type="molecule type" value="Genomic_DNA"/>
</dbReference>
<dbReference type="NCBIfam" id="NF001567">
    <property type="entry name" value="PRK00389.1"/>
    <property type="match status" value="1"/>
</dbReference>
<reference evidence="11" key="1">
    <citation type="submission" date="2018-05" db="EMBL/GenBank/DDBJ databases">
        <authorList>
            <person name="Li X."/>
        </authorList>
    </citation>
    <scope>NUCLEOTIDE SEQUENCE [LARGE SCALE GENOMIC DNA]</scope>
    <source>
        <strain evidence="11">LX32</strain>
    </source>
</reference>
<dbReference type="InterPro" id="IPR028896">
    <property type="entry name" value="GcvT/YgfZ/DmdA"/>
</dbReference>